<dbReference type="Proteomes" id="UP000765509">
    <property type="component" value="Unassembled WGS sequence"/>
</dbReference>
<dbReference type="Pfam" id="PF20515">
    <property type="entry name" value="2OG-FeII_Oxy_6"/>
    <property type="match status" value="1"/>
</dbReference>
<accession>A0A9Q3IQX9</accession>
<dbReference type="EMBL" id="AVOT02053613">
    <property type="protein sequence ID" value="MBW0548398.1"/>
    <property type="molecule type" value="Genomic_DNA"/>
</dbReference>
<organism evidence="2 3">
    <name type="scientific">Austropuccinia psidii MF-1</name>
    <dbReference type="NCBI Taxonomy" id="1389203"/>
    <lineage>
        <taxon>Eukaryota</taxon>
        <taxon>Fungi</taxon>
        <taxon>Dikarya</taxon>
        <taxon>Basidiomycota</taxon>
        <taxon>Pucciniomycotina</taxon>
        <taxon>Pucciniomycetes</taxon>
        <taxon>Pucciniales</taxon>
        <taxon>Sphaerophragmiaceae</taxon>
        <taxon>Austropuccinia</taxon>
    </lineage>
</organism>
<name>A0A9Q3IQX9_9BASI</name>
<dbReference type="InterPro" id="IPR046798">
    <property type="entry name" value="2OG-FeII_Oxy_6"/>
</dbReference>
<proteinExistence type="predicted"/>
<comment type="caution">
    <text evidence="2">The sequence shown here is derived from an EMBL/GenBank/DDBJ whole genome shotgun (WGS) entry which is preliminary data.</text>
</comment>
<sequence>MTISPAAYDSTLSKNAVSLSKKSNHSHRRFQIAQKLLTQILHHVSRSRGEFSTVPVKPKPNRINKLLLPSINETPNPSIVFNSKNHKPLFIYHLHPFHNPSPTFTSLNQLIISLYKLAQNCPHIKSNSDLIDGHMKGVGFFCGSDSGKSLGFYARKTTMNPKVLDADNEEWMTLSQFENFVSSRIKILSMSASRENNKIMQEAQLPEWHEGEWNPMYHQKVWSFSNVIITTNGFHNCVHRDEKDMNTWTYGFFTFFDKLAIKPIPSPIRSCGYGLSFPEYSTLLDFSHRQGSIELLWKTSTTFHQTTQPPPIFAELPTITHFGCSFQINSMLYSIAKSLICMYPITQEEKTYGCQERIQNEKKRHQQKKMKISKIEISCDFPLLLMQLSNLRLGYLCM</sequence>
<evidence type="ECO:0000313" key="3">
    <source>
        <dbReference type="Proteomes" id="UP000765509"/>
    </source>
</evidence>
<reference evidence="2" key="1">
    <citation type="submission" date="2021-03" db="EMBL/GenBank/DDBJ databases">
        <title>Draft genome sequence of rust myrtle Austropuccinia psidii MF-1, a brazilian biotype.</title>
        <authorList>
            <person name="Quecine M.C."/>
            <person name="Pachon D.M.R."/>
            <person name="Bonatelli M.L."/>
            <person name="Correr F.H."/>
            <person name="Franceschini L.M."/>
            <person name="Leite T.F."/>
            <person name="Margarido G.R.A."/>
            <person name="Almeida C.A."/>
            <person name="Ferrarezi J.A."/>
            <person name="Labate C.A."/>
        </authorList>
    </citation>
    <scope>NUCLEOTIDE SEQUENCE</scope>
    <source>
        <strain evidence="2">MF-1</strain>
    </source>
</reference>
<evidence type="ECO:0000313" key="2">
    <source>
        <dbReference type="EMBL" id="MBW0548398.1"/>
    </source>
</evidence>
<feature type="domain" description="Tet-like 2OG-Fe(II) oxygenase" evidence="1">
    <location>
        <begin position="118"/>
        <end position="308"/>
    </location>
</feature>
<dbReference type="AlphaFoldDB" id="A0A9Q3IQX9"/>
<keyword evidence="3" id="KW-1185">Reference proteome</keyword>
<evidence type="ECO:0000259" key="1">
    <source>
        <dbReference type="Pfam" id="PF20515"/>
    </source>
</evidence>
<dbReference type="OrthoDB" id="3132747at2759"/>
<protein>
    <recommendedName>
        <fullName evidence="1">Tet-like 2OG-Fe(II) oxygenase domain-containing protein</fullName>
    </recommendedName>
</protein>
<gene>
    <name evidence="2" type="ORF">O181_088113</name>
</gene>